<protein>
    <submittedName>
        <fullName evidence="8">1-aminocyclopropane-1-carboxylate oxidase1</fullName>
    </submittedName>
</protein>
<evidence type="ECO:0000256" key="1">
    <source>
        <dbReference type="ARBA" id="ARBA00008056"/>
    </source>
</evidence>
<keyword evidence="4 6" id="KW-0560">Oxidoreductase</keyword>
<dbReference type="GO" id="GO:0009805">
    <property type="term" value="P:coumarin biosynthetic process"/>
    <property type="evidence" value="ECO:0007669"/>
    <property type="project" value="UniProtKB-ARBA"/>
</dbReference>
<dbReference type="Pfam" id="PF03171">
    <property type="entry name" value="2OG-FeII_Oxy"/>
    <property type="match status" value="1"/>
</dbReference>
<evidence type="ECO:0000256" key="5">
    <source>
        <dbReference type="ARBA" id="ARBA00023004"/>
    </source>
</evidence>
<dbReference type="AlphaFoldDB" id="A0AAW2W1S4"/>
<dbReference type="InterPro" id="IPR044861">
    <property type="entry name" value="IPNS-like_FE2OG_OXY"/>
</dbReference>
<dbReference type="InterPro" id="IPR026992">
    <property type="entry name" value="DIOX_N"/>
</dbReference>
<dbReference type="GO" id="GO:0002238">
    <property type="term" value="P:response to molecule of fungal origin"/>
    <property type="evidence" value="ECO:0007669"/>
    <property type="project" value="UniProtKB-ARBA"/>
</dbReference>
<dbReference type="GO" id="GO:0031418">
    <property type="term" value="F:L-ascorbic acid binding"/>
    <property type="evidence" value="ECO:0007669"/>
    <property type="project" value="UniProtKB-KW"/>
</dbReference>
<keyword evidence="5 6" id="KW-0408">Iron</keyword>
<organism evidence="8">
    <name type="scientific">Sesamum radiatum</name>
    <name type="common">Black benniseed</name>
    <dbReference type="NCBI Taxonomy" id="300843"/>
    <lineage>
        <taxon>Eukaryota</taxon>
        <taxon>Viridiplantae</taxon>
        <taxon>Streptophyta</taxon>
        <taxon>Embryophyta</taxon>
        <taxon>Tracheophyta</taxon>
        <taxon>Spermatophyta</taxon>
        <taxon>Magnoliopsida</taxon>
        <taxon>eudicotyledons</taxon>
        <taxon>Gunneridae</taxon>
        <taxon>Pentapetalae</taxon>
        <taxon>asterids</taxon>
        <taxon>lamiids</taxon>
        <taxon>Lamiales</taxon>
        <taxon>Pedaliaceae</taxon>
        <taxon>Sesamum</taxon>
    </lineage>
</organism>
<reference evidence="8" key="1">
    <citation type="submission" date="2020-06" db="EMBL/GenBank/DDBJ databases">
        <authorList>
            <person name="Li T."/>
            <person name="Hu X."/>
            <person name="Zhang T."/>
            <person name="Song X."/>
            <person name="Zhang H."/>
            <person name="Dai N."/>
            <person name="Sheng W."/>
            <person name="Hou X."/>
            <person name="Wei L."/>
        </authorList>
    </citation>
    <scope>NUCLEOTIDE SEQUENCE</scope>
    <source>
        <strain evidence="8">G02</strain>
        <tissue evidence="8">Leaf</tissue>
    </source>
</reference>
<dbReference type="Pfam" id="PF14226">
    <property type="entry name" value="DIOX_N"/>
    <property type="match status" value="1"/>
</dbReference>
<dbReference type="InterPro" id="IPR027443">
    <property type="entry name" value="IPNS-like_sf"/>
</dbReference>
<keyword evidence="2 6" id="KW-0479">Metal-binding</keyword>
<evidence type="ECO:0000259" key="7">
    <source>
        <dbReference type="PROSITE" id="PS51471"/>
    </source>
</evidence>
<dbReference type="SUPFAM" id="SSF51197">
    <property type="entry name" value="Clavaminate synthase-like"/>
    <property type="match status" value="1"/>
</dbReference>
<dbReference type="Gene3D" id="2.60.120.330">
    <property type="entry name" value="B-lactam Antibiotic, Isopenicillin N Synthase, Chain"/>
    <property type="match status" value="1"/>
</dbReference>
<dbReference type="GO" id="GO:0046872">
    <property type="term" value="F:metal ion binding"/>
    <property type="evidence" value="ECO:0007669"/>
    <property type="project" value="UniProtKB-KW"/>
</dbReference>
<dbReference type="PROSITE" id="PS51471">
    <property type="entry name" value="FE2OG_OXY"/>
    <property type="match status" value="1"/>
</dbReference>
<evidence type="ECO:0000256" key="4">
    <source>
        <dbReference type="ARBA" id="ARBA00023002"/>
    </source>
</evidence>
<dbReference type="EMBL" id="JACGWJ010000002">
    <property type="protein sequence ID" value="KAL0435209.1"/>
    <property type="molecule type" value="Genomic_DNA"/>
</dbReference>
<comment type="similarity">
    <text evidence="1 6">Belongs to the iron/ascorbate-dependent oxidoreductase family.</text>
</comment>
<sequence length="360" mass="40335">MAVASTDADYDWATEVKKFNDTKSGVKGLVDAGVTKLPRFFLHPPENLPHPASTSCSLELPIVDFGGGGRRAEVVEEIRRAASTWGFFRIVNHGVPVEVMEAMLAAVKRFHEQPAAEKMGYYSGNRMDRVRFTSSVPKRESDAACWRDLLTIVYQDDHLDPQILPLACREEVEEYVKYMIPLRETMAELLSEALGLSSDHLSKMECMKSEALACLYYPVCPEPDKTLGQVKHSDTSFITLLMQDSIGGLQILHNNQWVDVPPLPGSFIANIGDLMQIISNDKFISAEHRVLAQPTDSRVSVACFFTPSTNAISKPLMPIKELVSDDRPAAYREFLFMEYIQYALGRGQHVHSALPRFRIP</sequence>
<keyword evidence="3" id="KW-0847">Vitamin C</keyword>
<evidence type="ECO:0000256" key="3">
    <source>
        <dbReference type="ARBA" id="ARBA00022896"/>
    </source>
</evidence>
<accession>A0AAW2W1S4</accession>
<evidence type="ECO:0000256" key="2">
    <source>
        <dbReference type="ARBA" id="ARBA00022723"/>
    </source>
</evidence>
<comment type="caution">
    <text evidence="8">The sequence shown here is derived from an EMBL/GenBank/DDBJ whole genome shotgun (WGS) entry which is preliminary data.</text>
</comment>
<dbReference type="FunFam" id="2.60.120.330:FF:000005">
    <property type="entry name" value="1-aminocyclopropane-1-carboxylate oxidase homolog 1"/>
    <property type="match status" value="1"/>
</dbReference>
<dbReference type="PANTHER" id="PTHR10209">
    <property type="entry name" value="OXIDOREDUCTASE, 2OG-FE II OXYGENASE FAMILY PROTEIN"/>
    <property type="match status" value="1"/>
</dbReference>
<dbReference type="GO" id="GO:0016706">
    <property type="term" value="F:2-oxoglutarate-dependent dioxygenase activity"/>
    <property type="evidence" value="ECO:0007669"/>
    <property type="project" value="UniProtKB-ARBA"/>
</dbReference>
<name>A0AAW2W1S4_SESRA</name>
<feature type="domain" description="Fe2OG dioxygenase" evidence="7">
    <location>
        <begin position="208"/>
        <end position="307"/>
    </location>
</feature>
<reference evidence="8" key="2">
    <citation type="journal article" date="2024" name="Plant">
        <title>Genomic evolution and insights into agronomic trait innovations of Sesamum species.</title>
        <authorList>
            <person name="Miao H."/>
            <person name="Wang L."/>
            <person name="Qu L."/>
            <person name="Liu H."/>
            <person name="Sun Y."/>
            <person name="Le M."/>
            <person name="Wang Q."/>
            <person name="Wei S."/>
            <person name="Zheng Y."/>
            <person name="Lin W."/>
            <person name="Duan Y."/>
            <person name="Cao H."/>
            <person name="Xiong S."/>
            <person name="Wang X."/>
            <person name="Wei L."/>
            <person name="Li C."/>
            <person name="Ma Q."/>
            <person name="Ju M."/>
            <person name="Zhao R."/>
            <person name="Li G."/>
            <person name="Mu C."/>
            <person name="Tian Q."/>
            <person name="Mei H."/>
            <person name="Zhang T."/>
            <person name="Gao T."/>
            <person name="Zhang H."/>
        </authorList>
    </citation>
    <scope>NUCLEOTIDE SEQUENCE</scope>
    <source>
        <strain evidence="8">G02</strain>
    </source>
</reference>
<gene>
    <name evidence="8" type="ORF">Sradi_0228800</name>
</gene>
<evidence type="ECO:0000313" key="8">
    <source>
        <dbReference type="EMBL" id="KAL0435209.1"/>
    </source>
</evidence>
<evidence type="ECO:0000256" key="6">
    <source>
        <dbReference type="RuleBase" id="RU003682"/>
    </source>
</evidence>
<dbReference type="InterPro" id="IPR005123">
    <property type="entry name" value="Oxoglu/Fe-dep_dioxygenase_dom"/>
</dbReference>
<dbReference type="PANTHER" id="PTHR10209:SF714">
    <property type="entry name" value="1-AMINOCYCLOPROPANE-1-CARBOXYLATE OXIDASE HOMOLOG 11-RELATED"/>
    <property type="match status" value="1"/>
</dbReference>
<proteinExistence type="inferred from homology"/>